<dbReference type="Gene3D" id="3.30.200.20">
    <property type="entry name" value="Phosphorylase Kinase, domain 1"/>
    <property type="match status" value="1"/>
</dbReference>
<feature type="region of interest" description="Disordered" evidence="8">
    <location>
        <begin position="439"/>
        <end position="696"/>
    </location>
</feature>
<feature type="region of interest" description="Disordered" evidence="8">
    <location>
        <begin position="1301"/>
        <end position="1329"/>
    </location>
</feature>
<comment type="caution">
    <text evidence="11">The sequence shown here is derived from an EMBL/GenBank/DDBJ whole genome shotgun (WGS) entry which is preliminary data.</text>
</comment>
<feature type="compositionally biased region" description="Basic and acidic residues" evidence="8">
    <location>
        <begin position="796"/>
        <end position="807"/>
    </location>
</feature>
<feature type="domain" description="EF-hand" evidence="10">
    <location>
        <begin position="2040"/>
        <end position="2075"/>
    </location>
</feature>
<keyword evidence="11" id="KW-0808">Transferase</keyword>
<feature type="compositionally biased region" description="Basic and acidic residues" evidence="8">
    <location>
        <begin position="775"/>
        <end position="785"/>
    </location>
</feature>
<organism evidence="11 12">
    <name type="scientific">Seminavis robusta</name>
    <dbReference type="NCBI Taxonomy" id="568900"/>
    <lineage>
        <taxon>Eukaryota</taxon>
        <taxon>Sar</taxon>
        <taxon>Stramenopiles</taxon>
        <taxon>Ochrophyta</taxon>
        <taxon>Bacillariophyta</taxon>
        <taxon>Bacillariophyceae</taxon>
        <taxon>Bacillariophycidae</taxon>
        <taxon>Naviculales</taxon>
        <taxon>Naviculaceae</taxon>
        <taxon>Seminavis</taxon>
    </lineage>
</organism>
<feature type="domain" description="EF-hand" evidence="10">
    <location>
        <begin position="2113"/>
        <end position="2148"/>
    </location>
</feature>
<dbReference type="InterPro" id="IPR017441">
    <property type="entry name" value="Protein_kinase_ATP_BS"/>
</dbReference>
<dbReference type="PANTHER" id="PTHR24347">
    <property type="entry name" value="SERINE/THREONINE-PROTEIN KINASE"/>
    <property type="match status" value="1"/>
</dbReference>
<feature type="compositionally biased region" description="Basic and acidic residues" evidence="8">
    <location>
        <begin position="668"/>
        <end position="686"/>
    </location>
</feature>
<dbReference type="PROSITE" id="PS50011">
    <property type="entry name" value="PROTEIN_KINASE_DOM"/>
    <property type="match status" value="1"/>
</dbReference>
<evidence type="ECO:0000256" key="5">
    <source>
        <dbReference type="ARBA" id="ARBA00022840"/>
    </source>
</evidence>
<feature type="compositionally biased region" description="Basic residues" evidence="8">
    <location>
        <begin position="470"/>
        <end position="488"/>
    </location>
</feature>
<keyword evidence="11" id="KW-0418">Kinase</keyword>
<evidence type="ECO:0000256" key="4">
    <source>
        <dbReference type="ARBA" id="ARBA00022837"/>
    </source>
</evidence>
<feature type="compositionally biased region" description="Basic and acidic residues" evidence="8">
    <location>
        <begin position="1"/>
        <end position="13"/>
    </location>
</feature>
<dbReference type="SMART" id="SM00054">
    <property type="entry name" value="EFh"/>
    <property type="match status" value="4"/>
</dbReference>
<dbReference type="InterPro" id="IPR000719">
    <property type="entry name" value="Prot_kinase_dom"/>
</dbReference>
<comment type="similarity">
    <text evidence="1">Belongs to the centrin family.</text>
</comment>
<dbReference type="PROSITE" id="PS50222">
    <property type="entry name" value="EF_HAND_2"/>
    <property type="match status" value="4"/>
</dbReference>
<feature type="compositionally biased region" description="Polar residues" evidence="8">
    <location>
        <begin position="914"/>
        <end position="924"/>
    </location>
</feature>
<dbReference type="GO" id="GO:0004672">
    <property type="term" value="F:protein kinase activity"/>
    <property type="evidence" value="ECO:0007669"/>
    <property type="project" value="InterPro"/>
</dbReference>
<keyword evidence="5 7" id="KW-0067">ATP-binding</keyword>
<feature type="compositionally biased region" description="Basic and acidic residues" evidence="8">
    <location>
        <begin position="730"/>
        <end position="767"/>
    </location>
</feature>
<evidence type="ECO:0000256" key="2">
    <source>
        <dbReference type="ARBA" id="ARBA00022737"/>
    </source>
</evidence>
<feature type="compositionally biased region" description="Low complexity" evidence="8">
    <location>
        <begin position="1341"/>
        <end position="1351"/>
    </location>
</feature>
<protein>
    <submittedName>
        <fullName evidence="11">MAP kinase-activated protein kinase 2</fullName>
    </submittedName>
</protein>
<dbReference type="FunFam" id="1.10.238.10:FF:000178">
    <property type="entry name" value="Calmodulin-2 A"/>
    <property type="match status" value="1"/>
</dbReference>
<dbReference type="Pfam" id="PF13499">
    <property type="entry name" value="EF-hand_7"/>
    <property type="match status" value="2"/>
</dbReference>
<feature type="compositionally biased region" description="Basic and acidic residues" evidence="8">
    <location>
        <begin position="557"/>
        <end position="572"/>
    </location>
</feature>
<feature type="compositionally biased region" description="Polar residues" evidence="8">
    <location>
        <begin position="1655"/>
        <end position="1665"/>
    </location>
</feature>
<dbReference type="PROSITE" id="PS00018">
    <property type="entry name" value="EF_HAND_1"/>
    <property type="match status" value="1"/>
</dbReference>
<feature type="compositionally biased region" description="Basic and acidic residues" evidence="8">
    <location>
        <begin position="129"/>
        <end position="143"/>
    </location>
</feature>
<reference evidence="11" key="1">
    <citation type="submission" date="2020-06" db="EMBL/GenBank/DDBJ databases">
        <authorList>
            <consortium name="Plant Systems Biology data submission"/>
        </authorList>
    </citation>
    <scope>NUCLEOTIDE SEQUENCE</scope>
    <source>
        <strain evidence="11">D6</strain>
    </source>
</reference>
<evidence type="ECO:0000256" key="3">
    <source>
        <dbReference type="ARBA" id="ARBA00022741"/>
    </source>
</evidence>
<dbReference type="InterPro" id="IPR011992">
    <property type="entry name" value="EF-hand-dom_pair"/>
</dbReference>
<dbReference type="Gene3D" id="1.10.238.10">
    <property type="entry name" value="EF-hand"/>
    <property type="match status" value="2"/>
</dbReference>
<keyword evidence="12" id="KW-1185">Reference proteome</keyword>
<feature type="region of interest" description="Disordered" evidence="8">
    <location>
        <begin position="1"/>
        <end position="290"/>
    </location>
</feature>
<keyword evidence="4" id="KW-0106">Calcium</keyword>
<feature type="compositionally biased region" description="Basic residues" evidence="8">
    <location>
        <begin position="641"/>
        <end position="652"/>
    </location>
</feature>
<evidence type="ECO:0000256" key="7">
    <source>
        <dbReference type="PROSITE-ProRule" id="PRU10141"/>
    </source>
</evidence>
<dbReference type="InterPro" id="IPR018247">
    <property type="entry name" value="EF_Hand_1_Ca_BS"/>
</dbReference>
<dbReference type="FunFam" id="1.10.510.10:FF:000571">
    <property type="entry name" value="Maternal embryonic leucine zipper kinase"/>
    <property type="match status" value="1"/>
</dbReference>
<feature type="compositionally biased region" description="Low complexity" evidence="8">
    <location>
        <begin position="326"/>
        <end position="349"/>
    </location>
</feature>
<evidence type="ECO:0000256" key="8">
    <source>
        <dbReference type="SAM" id="MobiDB-lite"/>
    </source>
</evidence>
<feature type="compositionally biased region" description="Polar residues" evidence="8">
    <location>
        <begin position="1304"/>
        <end position="1321"/>
    </location>
</feature>
<feature type="region of interest" description="Disordered" evidence="8">
    <location>
        <begin position="712"/>
        <end position="930"/>
    </location>
</feature>
<name>A0A9N8HAC7_9STRA</name>
<dbReference type="EMBL" id="CAICTM010000236">
    <property type="protein sequence ID" value="CAB9505617.1"/>
    <property type="molecule type" value="Genomic_DNA"/>
</dbReference>
<feature type="domain" description="Protein kinase" evidence="9">
    <location>
        <begin position="1726"/>
        <end position="1987"/>
    </location>
</feature>
<dbReference type="Pfam" id="PF00069">
    <property type="entry name" value="Pkinase"/>
    <property type="match status" value="1"/>
</dbReference>
<dbReference type="GO" id="GO:0043226">
    <property type="term" value="C:organelle"/>
    <property type="evidence" value="ECO:0007669"/>
    <property type="project" value="UniProtKB-ARBA"/>
</dbReference>
<dbReference type="PROSITE" id="PS00107">
    <property type="entry name" value="PROTEIN_KINASE_ATP"/>
    <property type="match status" value="1"/>
</dbReference>
<dbReference type="SUPFAM" id="SSF47473">
    <property type="entry name" value="EF-hand"/>
    <property type="match status" value="1"/>
</dbReference>
<feature type="region of interest" description="Disordered" evidence="8">
    <location>
        <begin position="1341"/>
        <end position="1689"/>
    </location>
</feature>
<feature type="compositionally biased region" description="Basic and acidic residues" evidence="8">
    <location>
        <begin position="1441"/>
        <end position="1466"/>
    </location>
</feature>
<feature type="compositionally biased region" description="Polar residues" evidence="8">
    <location>
        <begin position="1467"/>
        <end position="1492"/>
    </location>
</feature>
<dbReference type="Proteomes" id="UP001153069">
    <property type="component" value="Unassembled WGS sequence"/>
</dbReference>
<feature type="region of interest" description="Disordered" evidence="8">
    <location>
        <begin position="1139"/>
        <end position="1182"/>
    </location>
</feature>
<feature type="region of interest" description="Disordered" evidence="8">
    <location>
        <begin position="320"/>
        <end position="406"/>
    </location>
</feature>
<feature type="binding site" evidence="7">
    <location>
        <position position="1759"/>
    </location>
    <ligand>
        <name>ATP</name>
        <dbReference type="ChEBI" id="CHEBI:30616"/>
    </ligand>
</feature>
<comment type="similarity">
    <text evidence="6">Belongs to the protein kinase superfamily. Ser/Thr protein kinase family. CDPK subfamily.</text>
</comment>
<feature type="compositionally biased region" description="Basic and acidic residues" evidence="8">
    <location>
        <begin position="510"/>
        <end position="524"/>
    </location>
</feature>
<dbReference type="SUPFAM" id="SSF56112">
    <property type="entry name" value="Protein kinase-like (PK-like)"/>
    <property type="match status" value="1"/>
</dbReference>
<gene>
    <name evidence="11" type="ORF">SEMRO_237_G095330.1</name>
</gene>
<sequence>MTSTLDDKPKGNQDDDSSEHSLTMDNLLEPESPEPAKTPPVSPKRIKGRQSPKYLSDKGESSDATPRRTKRMKDTSNQSRSMSPAPVSRRVLSSNRTPQSIKKPVLRLPSKGDRRGKMRIAAGFLSERSLGKGEISEKFKDLLADSDDEEEEKEKDTKKGYKNVKNKKSPSQPHPSKSPSQPHPSRPRPSLVEFRRTISSSKLQIAFDLDMNSSSHTSKSASKLRTSRSKSPAVLPIRSPKRSEQLKRNKTLPEGAQQVETADTKAKTMKNHFVIPTKRKKTPPRSASYGSGEFILADEKFKEKANRSATGIFMRSIAKPSTAMRSSSTGDAFTSSSSSKTTTKKTASSILAPKKTPAYKRLGKMIASPPVSPKRKNKGFLSASSSGTSSPITPSEKSKKPYRKLGSKLTEKFSNSVSGFSNSVSGLFLDLGGSNSDLQLDDEFTKKSGSSMASMGSSVGSLSEMDVPSPKHKKKTTREARKAKKSAIRRLSASFSKFEEVKRQMPAKEASAKSELEALKEIKAKKLAKKKARKEKDATTTNKTTEKTKKKRSKSPHRGDKAAKAKKPDGEKKKRRQVSRSATFDVSKDPAVKKRISAGALLVQGDAPDSPPQLRRASSDLATYFRNSANTFLGGKGTEKPRKKKTTKKKEKHTQEKRTRSSSHSKRLLPDDVPKAKSASRGEKPRSSTGLLDIPKVITAKAEAEMRVCSEDNLGTDFVASTATTTVPAEKQRSKAGAKSERRRSSGARLRTDASKGKSADETERRGSTGVATKRKSETSKDRRGSSGARLQTDIPKGKSDERKEKQGSSQRRLQTHLDLSKSENSDTTRPSARTAVVKQPVAEKQTAAASTTLQKQPVAEIPSSTSEAFQSKADATKDRLSGAASSRPPESSQVGKSKSTKPSGGSMADAWGASQNLSDSLHQSMDAHAKKKSWDLMKVLLDSAERPHNLSIPGFPTVDDGVVEEKIQRHERAGAMETQAPSEGQRHEAMEGAHLTVDTPAESQVSSGAQLDKTMVDVHPTIDTPAEFQVSSEEQRDKAMEVAHSTIDTAAETQASSGEQQDRTTVDVHPAIGTPAETQVSSGEQQDMTMVDVHPTAEPHGSSEAELDEAMVDLNPTIDASGNAYSTEVKAIPDHTMELDNGTGKDAAGQMTRDTTESAVSSKDVVMGRSDDLEPKDDKGTIGSAAEVENKNQTVGGMEEKKLSEAVVAVLGNDEGSKSSLPVESEFANMTDPNTLSKTLQQVVQEPQLEPTSSAIMWGQASSGQADLHAALPQQVASSTPPVTKEEPGFDWTRKDAVRSMEQEANNSEGFAFDWSQQSSRHSEDDLKVNEMLALLTAASAGAPANPAEEGNSKEAEQPQFDWSQQGSGHSEDDLKVNEMLSLLTTASTGAPADPEEEGNSKEAEQPQFDWTEKEKSDTDRSNEERGETGLMSLITSAKTTDDAAKRGSKKHEEPEFDWTKEASKSKQNVTEIQSETGLMSLIKGSSQNVDVTKDKTDNEPAPNRASKGKSEDQKSSLADSKTSLMALITADDDASEEDEVVSLSDESDSDCDSDDSDDSPDNDDLFGGSMPNLNYNPKPAAGVPKRRYSFLDSDSDSDSDDMSDSDDDDSSEDDRKKKGVSMALGKDAGQNQTNERRESDASLVVSDLAQAEDSASTMQTEGAQSMPDLDKARDVIKQQPRGPKRAPRMSMIVGRSESSSALENVQFTPSNFVQQREDRFDNHYELGQLLGEGEFGEVFIGYQKQGNDGVGEERAIKIIDKERMCSGDYEQVINEFNLLKGLTHPNLLTLYGFYEDEGNCYIVTDLCKGGELWDELDTRGAFGEGDTAAFMTNLLSAVKFLQSHNIVHRDLNLENILLEESKELDQMKIIDFGLATKYEDGVKLSDLVGKVHYVAPEVLEQSYEGSKYDVWSCGVVCFILLSGYAPFEGDNDMLVMEQVTIGKVDFNDPAWENISDEAKDFVKYLLTYEEDARPTAAQALQHAWIQNSIKANEETFMQDYGDSSVSCFENLFDFASDPSLKLKQAVYTYIASQLLRKEEREEIDRVFRGMDSDRDGKLSKEDIRKGYKRFFDKELSNKETDKLFERINMNGDGYVDYTEFVIAAMQKSKILDTQKLRAAFSSFDRGDKGYISANDLKLALAGVVALPTDKDIGTDQIIDEMMKQVDVEGDGKISYQNFADMMLHESTGQVVYMSFDDEDGGKKATTAGGQSLNPPMSMDWATASFIGHDSDENMSHHGAISFQSSVDSILEDEFEDEED</sequence>
<dbReference type="GO" id="GO:0005524">
    <property type="term" value="F:ATP binding"/>
    <property type="evidence" value="ECO:0007669"/>
    <property type="project" value="UniProtKB-UniRule"/>
</dbReference>
<dbReference type="CDD" id="cd00051">
    <property type="entry name" value="EFh"/>
    <property type="match status" value="1"/>
</dbReference>
<dbReference type="GO" id="GO:0005509">
    <property type="term" value="F:calcium ion binding"/>
    <property type="evidence" value="ECO:0007669"/>
    <property type="project" value="InterPro"/>
</dbReference>
<dbReference type="InterPro" id="IPR002048">
    <property type="entry name" value="EF_hand_dom"/>
</dbReference>
<evidence type="ECO:0000259" key="10">
    <source>
        <dbReference type="PROSITE" id="PS50222"/>
    </source>
</evidence>
<feature type="compositionally biased region" description="Low complexity" evidence="8">
    <location>
        <begin position="382"/>
        <end position="395"/>
    </location>
</feature>
<feature type="compositionally biased region" description="Basic and acidic residues" evidence="8">
    <location>
        <begin position="1400"/>
        <end position="1429"/>
    </location>
</feature>
<feature type="compositionally biased region" description="Acidic residues" evidence="8">
    <location>
        <begin position="1532"/>
        <end position="1566"/>
    </location>
</feature>
<keyword evidence="2" id="KW-0677">Repeat</keyword>
<evidence type="ECO:0000313" key="12">
    <source>
        <dbReference type="Proteomes" id="UP001153069"/>
    </source>
</evidence>
<evidence type="ECO:0000256" key="6">
    <source>
        <dbReference type="ARBA" id="ARBA00024334"/>
    </source>
</evidence>
<evidence type="ECO:0000256" key="1">
    <source>
        <dbReference type="ARBA" id="ARBA00005253"/>
    </source>
</evidence>
<dbReference type="CDD" id="cd05117">
    <property type="entry name" value="STKc_CAMK"/>
    <property type="match status" value="1"/>
</dbReference>
<dbReference type="Gene3D" id="1.10.510.10">
    <property type="entry name" value="Transferase(Phosphotransferase) domain 1"/>
    <property type="match status" value="1"/>
</dbReference>
<proteinExistence type="inferred from homology"/>
<dbReference type="InterPro" id="IPR011009">
    <property type="entry name" value="Kinase-like_dom_sf"/>
</dbReference>
<feature type="compositionally biased region" description="Basic and acidic residues" evidence="8">
    <location>
        <begin position="1170"/>
        <end position="1181"/>
    </location>
</feature>
<feature type="compositionally biased region" description="Acidic residues" evidence="8">
    <location>
        <begin position="1595"/>
        <end position="1614"/>
    </location>
</feature>
<feature type="compositionally biased region" description="Low complexity" evidence="8">
    <location>
        <begin position="169"/>
        <end position="180"/>
    </location>
</feature>
<evidence type="ECO:0000313" key="11">
    <source>
        <dbReference type="EMBL" id="CAB9505617.1"/>
    </source>
</evidence>
<keyword evidence="3 7" id="KW-0547">Nucleotide-binding</keyword>
<feature type="compositionally biased region" description="Low complexity" evidence="8">
    <location>
        <begin position="896"/>
        <end position="907"/>
    </location>
</feature>
<feature type="domain" description="EF-hand" evidence="10">
    <location>
        <begin position="2155"/>
        <end position="2190"/>
    </location>
</feature>
<feature type="domain" description="EF-hand" evidence="10">
    <location>
        <begin position="2077"/>
        <end position="2112"/>
    </location>
</feature>
<evidence type="ECO:0000259" key="9">
    <source>
        <dbReference type="PROSITE" id="PS50011"/>
    </source>
</evidence>
<feature type="compositionally biased region" description="Low complexity" evidence="8">
    <location>
        <begin position="448"/>
        <end position="465"/>
    </location>
</feature>
<feature type="compositionally biased region" description="Acidic residues" evidence="8">
    <location>
        <begin position="144"/>
        <end position="153"/>
    </location>
</feature>
<feature type="compositionally biased region" description="Polar residues" evidence="8">
    <location>
        <begin position="91"/>
        <end position="100"/>
    </location>
</feature>
<accession>A0A9N8HAC7</accession>